<accession>A0A919GIM0</accession>
<feature type="transmembrane region" description="Helical" evidence="2">
    <location>
        <begin position="78"/>
        <end position="96"/>
    </location>
</feature>
<feature type="transmembrane region" description="Helical" evidence="2">
    <location>
        <begin position="132"/>
        <end position="161"/>
    </location>
</feature>
<dbReference type="AlphaFoldDB" id="A0A919GIM0"/>
<feature type="transmembrane region" description="Helical" evidence="2">
    <location>
        <begin position="182"/>
        <end position="202"/>
    </location>
</feature>
<feature type="compositionally biased region" description="Low complexity" evidence="1">
    <location>
        <begin position="23"/>
        <end position="33"/>
    </location>
</feature>
<keyword evidence="2" id="KW-0472">Membrane</keyword>
<dbReference type="Pfam" id="PF11361">
    <property type="entry name" value="DUF3159"/>
    <property type="match status" value="1"/>
</dbReference>
<evidence type="ECO:0000256" key="2">
    <source>
        <dbReference type="SAM" id="Phobius"/>
    </source>
</evidence>
<evidence type="ECO:0000256" key="1">
    <source>
        <dbReference type="SAM" id="MobiDB-lite"/>
    </source>
</evidence>
<reference evidence="3" key="1">
    <citation type="journal article" date="2014" name="Int. J. Syst. Evol. Microbiol.">
        <title>Complete genome sequence of Corynebacterium casei LMG S-19264T (=DSM 44701T), isolated from a smear-ripened cheese.</title>
        <authorList>
            <consortium name="US DOE Joint Genome Institute (JGI-PGF)"/>
            <person name="Walter F."/>
            <person name="Albersmeier A."/>
            <person name="Kalinowski J."/>
            <person name="Ruckert C."/>
        </authorList>
    </citation>
    <scope>NUCLEOTIDE SEQUENCE</scope>
    <source>
        <strain evidence="3">JCM 5069</strain>
    </source>
</reference>
<dbReference type="Proteomes" id="UP000603708">
    <property type="component" value="Unassembled WGS sequence"/>
</dbReference>
<comment type="caution">
    <text evidence="3">The sequence shown here is derived from an EMBL/GenBank/DDBJ whole genome shotgun (WGS) entry which is preliminary data.</text>
</comment>
<feature type="transmembrane region" description="Helical" evidence="2">
    <location>
        <begin position="55"/>
        <end position="72"/>
    </location>
</feature>
<proteinExistence type="predicted"/>
<feature type="transmembrane region" description="Helical" evidence="2">
    <location>
        <begin position="208"/>
        <end position="231"/>
    </location>
</feature>
<protein>
    <recommendedName>
        <fullName evidence="5">DUF3159 domain-containing protein</fullName>
    </recommendedName>
</protein>
<keyword evidence="2" id="KW-0812">Transmembrane</keyword>
<feature type="region of interest" description="Disordered" evidence="1">
    <location>
        <begin position="1"/>
        <end position="33"/>
    </location>
</feature>
<evidence type="ECO:0008006" key="5">
    <source>
        <dbReference type="Google" id="ProtNLM"/>
    </source>
</evidence>
<dbReference type="InterPro" id="IPR016566">
    <property type="entry name" value="UCP010219"/>
</dbReference>
<sequence>MTSLDKPTDHGSPGDDRGDPRPTTGSADSAGATGSAEARAVTEAALFEAFGGVRGMVETVMPGLLFVAIYTVDKNLKVSAIAALAVSVLLVVVRLVRRTTVKHAFSGVFGVAFGVVFAMMTGNAKDFYLPGMVYTLGLAVAYIVTALAGVPLIGLILGPVFKENLSWRTRNPGRKRAYAKASWAWGLILLAKCAILFPLYWWADTTQLGWVLVALKIPPFLLAVWLTWVFLVRAPAPIDVFAEMEAEEQAEKERERARAGERRGERFGDVVEPQADEAAAALSRPGSEQPQDGAEAPHGATAMGHAPTADTAGNTDDRPGRHRRR</sequence>
<organism evidence="3 4">
    <name type="scientific">Streptomyces sulfonofaciens</name>
    <dbReference type="NCBI Taxonomy" id="68272"/>
    <lineage>
        <taxon>Bacteria</taxon>
        <taxon>Bacillati</taxon>
        <taxon>Actinomycetota</taxon>
        <taxon>Actinomycetes</taxon>
        <taxon>Kitasatosporales</taxon>
        <taxon>Streptomycetaceae</taxon>
        <taxon>Streptomyces</taxon>
    </lineage>
</organism>
<feature type="transmembrane region" description="Helical" evidence="2">
    <location>
        <begin position="103"/>
        <end position="120"/>
    </location>
</feature>
<keyword evidence="4" id="KW-1185">Reference proteome</keyword>
<evidence type="ECO:0000313" key="3">
    <source>
        <dbReference type="EMBL" id="GHH84618.1"/>
    </source>
</evidence>
<name>A0A919GIM0_9ACTN</name>
<keyword evidence="2" id="KW-1133">Transmembrane helix</keyword>
<feature type="region of interest" description="Disordered" evidence="1">
    <location>
        <begin position="251"/>
        <end position="325"/>
    </location>
</feature>
<evidence type="ECO:0000313" key="4">
    <source>
        <dbReference type="Proteomes" id="UP000603708"/>
    </source>
</evidence>
<feature type="compositionally biased region" description="Basic and acidic residues" evidence="1">
    <location>
        <begin position="1"/>
        <end position="20"/>
    </location>
</feature>
<dbReference type="RefSeq" id="WP_373317049.1">
    <property type="nucleotide sequence ID" value="NZ_BNCD01000016.1"/>
</dbReference>
<dbReference type="EMBL" id="BNCD01000016">
    <property type="protein sequence ID" value="GHH84618.1"/>
    <property type="molecule type" value="Genomic_DNA"/>
</dbReference>
<gene>
    <name evidence="3" type="ORF">GCM10018793_49460</name>
</gene>
<feature type="compositionally biased region" description="Basic and acidic residues" evidence="1">
    <location>
        <begin position="251"/>
        <end position="269"/>
    </location>
</feature>
<reference evidence="3" key="2">
    <citation type="submission" date="2020-09" db="EMBL/GenBank/DDBJ databases">
        <authorList>
            <person name="Sun Q."/>
            <person name="Ohkuma M."/>
        </authorList>
    </citation>
    <scope>NUCLEOTIDE SEQUENCE</scope>
    <source>
        <strain evidence="3">JCM 5069</strain>
    </source>
</reference>